<evidence type="ECO:0000313" key="1">
    <source>
        <dbReference type="EMBL" id="KAJ0028147.1"/>
    </source>
</evidence>
<accession>A0ACC0Y161</accession>
<protein>
    <submittedName>
        <fullName evidence="1">Uncharacterized protein</fullName>
    </submittedName>
</protein>
<keyword evidence="2" id="KW-1185">Reference proteome</keyword>
<dbReference type="EMBL" id="CM047744">
    <property type="protein sequence ID" value="KAJ0028147.1"/>
    <property type="molecule type" value="Genomic_DNA"/>
</dbReference>
<organism evidence="1 2">
    <name type="scientific">Pistacia integerrima</name>
    <dbReference type="NCBI Taxonomy" id="434235"/>
    <lineage>
        <taxon>Eukaryota</taxon>
        <taxon>Viridiplantae</taxon>
        <taxon>Streptophyta</taxon>
        <taxon>Embryophyta</taxon>
        <taxon>Tracheophyta</taxon>
        <taxon>Spermatophyta</taxon>
        <taxon>Magnoliopsida</taxon>
        <taxon>eudicotyledons</taxon>
        <taxon>Gunneridae</taxon>
        <taxon>Pentapetalae</taxon>
        <taxon>rosids</taxon>
        <taxon>malvids</taxon>
        <taxon>Sapindales</taxon>
        <taxon>Anacardiaceae</taxon>
        <taxon>Pistacia</taxon>
    </lineage>
</organism>
<sequence>MRRSPPSCRGISGNFFLFCPNLPILDSFSFCFKSTSFFV</sequence>
<evidence type="ECO:0000313" key="2">
    <source>
        <dbReference type="Proteomes" id="UP001163603"/>
    </source>
</evidence>
<gene>
    <name evidence="1" type="ORF">Pint_35467</name>
</gene>
<dbReference type="Proteomes" id="UP001163603">
    <property type="component" value="Chromosome 9"/>
</dbReference>
<reference evidence="2" key="1">
    <citation type="journal article" date="2023" name="G3 (Bethesda)">
        <title>Genome assembly and association tests identify interacting loci associated with vigor, precocity, and sex in interspecific pistachio rootstocks.</title>
        <authorList>
            <person name="Palmer W."/>
            <person name="Jacygrad E."/>
            <person name="Sagayaradj S."/>
            <person name="Cavanaugh K."/>
            <person name="Han R."/>
            <person name="Bertier L."/>
            <person name="Beede B."/>
            <person name="Kafkas S."/>
            <person name="Golino D."/>
            <person name="Preece J."/>
            <person name="Michelmore R."/>
        </authorList>
    </citation>
    <scope>NUCLEOTIDE SEQUENCE [LARGE SCALE GENOMIC DNA]</scope>
</reference>
<proteinExistence type="predicted"/>
<comment type="caution">
    <text evidence="1">The sequence shown here is derived from an EMBL/GenBank/DDBJ whole genome shotgun (WGS) entry which is preliminary data.</text>
</comment>
<name>A0ACC0Y161_9ROSI</name>